<protein>
    <submittedName>
        <fullName evidence="1">Uncharacterized protein</fullName>
    </submittedName>
</protein>
<evidence type="ECO:0000313" key="2">
    <source>
        <dbReference type="EMBL" id="CUO81877.1"/>
    </source>
</evidence>
<dbReference type="EMBL" id="CZAJ01000006">
    <property type="protein sequence ID" value="CUO81877.1"/>
    <property type="molecule type" value="Genomic_DNA"/>
</dbReference>
<organism evidence="1 4">
    <name type="scientific">Agathobacter rectalis</name>
    <dbReference type="NCBI Taxonomy" id="39491"/>
    <lineage>
        <taxon>Bacteria</taxon>
        <taxon>Bacillati</taxon>
        <taxon>Bacillota</taxon>
        <taxon>Clostridia</taxon>
        <taxon>Lachnospirales</taxon>
        <taxon>Lachnospiraceae</taxon>
        <taxon>Agathobacter</taxon>
    </lineage>
</organism>
<evidence type="ECO:0000313" key="4">
    <source>
        <dbReference type="Proteomes" id="UP000049472"/>
    </source>
</evidence>
<evidence type="ECO:0000313" key="3">
    <source>
        <dbReference type="EMBL" id="MDB8018052.1"/>
    </source>
</evidence>
<reference evidence="4" key="2">
    <citation type="submission" date="2015-05" db="EMBL/GenBank/DDBJ databases">
        <authorList>
            <consortium name="Pathogen Informatics"/>
        </authorList>
    </citation>
    <scope>NUCLEOTIDE SEQUENCE [LARGE SCALE GENOMIC DNA]</scope>
    <source>
        <strain evidence="2 5">2789STDY5834884</strain>
        <strain evidence="4">T1-815</strain>
    </source>
</reference>
<reference evidence="3" key="3">
    <citation type="submission" date="2023-01" db="EMBL/GenBank/DDBJ databases">
        <title>Human gut microbiome strain richness.</title>
        <authorList>
            <person name="Chen-Liaw A."/>
        </authorList>
    </citation>
    <scope>NUCLEOTIDE SEQUENCE</scope>
    <source>
        <strain evidence="3">1001283st1_D2_1001283B150209_150212</strain>
    </source>
</reference>
<accession>A0A0M6WXN9</accession>
<dbReference type="Proteomes" id="UP001212823">
    <property type="component" value="Unassembled WGS sequence"/>
</dbReference>
<evidence type="ECO:0000313" key="5">
    <source>
        <dbReference type="Proteomes" id="UP000095602"/>
    </source>
</evidence>
<dbReference type="Proteomes" id="UP000095602">
    <property type="component" value="Unassembled WGS sequence"/>
</dbReference>
<evidence type="ECO:0000313" key="1">
    <source>
        <dbReference type="EMBL" id="CRL42365.1"/>
    </source>
</evidence>
<sequence length="48" mass="5630">MEDKIHLLYQQILCATKNGHDAEVRRDKDGNFVVYSVKKQRADKIQVK</sequence>
<name>A0A0M6WXN9_9FIRM</name>
<keyword evidence="4" id="KW-1185">Reference proteome</keyword>
<dbReference type="EMBL" id="JAQLYE010000013">
    <property type="protein sequence ID" value="MDB8018052.1"/>
    <property type="molecule type" value="Genomic_DNA"/>
</dbReference>
<gene>
    <name evidence="2" type="ORF">ERS852497_00932</name>
    <name evidence="3" type="ORF">PNE45_08390</name>
    <name evidence="1" type="ORF">T1815_01501</name>
</gene>
<dbReference type="EMBL" id="CVRQ01000069">
    <property type="protein sequence ID" value="CRL42365.1"/>
    <property type="molecule type" value="Genomic_DNA"/>
</dbReference>
<dbReference type="RefSeq" id="WP_155512190.1">
    <property type="nucleotide sequence ID" value="NZ_CVRQ01000069.1"/>
</dbReference>
<dbReference type="AlphaFoldDB" id="A0A0M6WXN9"/>
<reference evidence="1" key="1">
    <citation type="submission" date="2015-05" db="EMBL/GenBank/DDBJ databases">
        <authorList>
            <person name="Wang D.B."/>
            <person name="Wang M."/>
        </authorList>
    </citation>
    <scope>NUCLEOTIDE SEQUENCE [LARGE SCALE GENOMIC DNA]</scope>
    <source>
        <strain evidence="1">T1-815</strain>
    </source>
</reference>
<proteinExistence type="predicted"/>
<dbReference type="Proteomes" id="UP000049472">
    <property type="component" value="Unassembled WGS sequence"/>
</dbReference>